<evidence type="ECO:0000313" key="5">
    <source>
        <dbReference type="Proteomes" id="UP000464718"/>
    </source>
</evidence>
<reference evidence="2" key="3">
    <citation type="journal article" date="2015" name="Proc. Natl. Acad. Sci. U.S.A.">
        <title>The opportunistic marine pathogen Vibrio parahaemolyticus becomes virulent by acquiring a plasmid that expresses a deadly toxin.</title>
        <authorList>
            <person name="Lee C.T."/>
            <person name="Chen I.T."/>
            <person name="Yang Y.T."/>
            <person name="Ko T.P."/>
            <person name="Huang Y.T."/>
            <person name="Huang J.Y."/>
            <person name="Huang M.F."/>
            <person name="Lin S.J."/>
            <person name="Chen C.Y."/>
            <person name="Lin S.S."/>
            <person name="Lightner D.V."/>
            <person name="Wang H.C."/>
            <person name="Wang A.H."/>
            <person name="Wang H.C."/>
            <person name="Hor L.I."/>
            <person name="Lo C.F."/>
        </authorList>
    </citation>
    <scope>NUCLEOTIDE SEQUENCE</scope>
    <source>
        <strain evidence="2">3HP</strain>
        <plasmid evidence="2">pVA1</plasmid>
    </source>
</reference>
<evidence type="ECO:0000313" key="2">
    <source>
        <dbReference type="EMBL" id="AKC05646.1"/>
    </source>
</evidence>
<dbReference type="PATRIC" id="fig|670.381.peg.4000"/>
<dbReference type="Proteomes" id="UP000856022">
    <property type="component" value="Unassembled WGS sequence"/>
</dbReference>
<organism evidence="1">
    <name type="scientific">Vibrio parahaemolyticus</name>
    <dbReference type="NCBI Taxonomy" id="670"/>
    <lineage>
        <taxon>Bacteria</taxon>
        <taxon>Pseudomonadati</taxon>
        <taxon>Pseudomonadota</taxon>
        <taxon>Gammaproteobacteria</taxon>
        <taxon>Vibrionales</taxon>
        <taxon>Vibrionaceae</taxon>
        <taxon>Vibrio</taxon>
    </lineage>
</organism>
<geneLocation type="plasmid" evidence="1">
    <name>pVPA3-1</name>
</geneLocation>
<evidence type="ECO:0000313" key="1">
    <source>
        <dbReference type="EMBL" id="AIL49885.1"/>
    </source>
</evidence>
<dbReference type="Proteomes" id="UP000464718">
    <property type="component" value="Plasmid pvpsd2016-5"/>
</dbReference>
<accession>A0A085YPG3</accession>
<keyword evidence="1" id="KW-0614">Plasmid</keyword>
<dbReference type="RefSeq" id="WP_023623356.1">
    <property type="nucleotide sequence ID" value="NC_025152.1"/>
</dbReference>
<dbReference type="EMBL" id="KM067908">
    <property type="protein sequence ID" value="AIL49885.1"/>
    <property type="molecule type" value="Genomic_DNA"/>
</dbReference>
<dbReference type="NCBIfam" id="NF041423">
    <property type="entry name" value="MobC_subf"/>
    <property type="match status" value="1"/>
</dbReference>
<name>A0A085YPG3_VIBPH</name>
<dbReference type="EMBL" id="KP324996">
    <property type="protein sequence ID" value="AKC05646.1"/>
    <property type="molecule type" value="Genomic_DNA"/>
</dbReference>
<reference evidence="2" key="1">
    <citation type="submission" date="2014-12" db="EMBL/GenBank/DDBJ databases">
        <authorList>
            <person name="Lee C.-T."/>
            <person name="Chen I.-T."/>
            <person name="Yang Y.-T."/>
            <person name="Chen C.-Y."/>
            <person name="Lo C.-F."/>
        </authorList>
    </citation>
    <scope>NUCLEOTIDE SEQUENCE</scope>
    <source>
        <strain evidence="2">3HP</strain>
        <plasmid evidence="2">pVA1</plasmid>
    </source>
</reference>
<gene>
    <name evidence="4" type="ORF">EHC69_29465</name>
    <name evidence="3" type="ORF">I7278_25695</name>
    <name evidence="2" type="ORF">pVA1026</name>
</gene>
<dbReference type="SMR" id="A0A085YPG3"/>
<geneLocation type="plasmid" evidence="5">
    <name>pvpsd2016-5</name>
</geneLocation>
<sequence>MSQLITSKADRYQRHYEKMATVIQFLKEESYTNFEILMLLLEYKDKNPLYRLLNKLVGLGYIHKHEFEFQTGKISIWGITDLGLIQNIQNINEDFRAFDPYRVKFGTLEHKLMNQKAQIYLQRNGWTNWRNADQYSFRKEYDVEHRPDATITAPNGFTIAIETERTLKTVSRYRSILKSHVLAQKKKYWSAVFYVVLNDDIRQLLIKRFDRIEYIPFSESKHPFEHYRSKLVRIFTLDELKTLTLQ</sequence>
<dbReference type="AlphaFoldDB" id="A0A085YPG3"/>
<geneLocation type="plasmid" evidence="2">
    <name>pVA1</name>
</geneLocation>
<geneLocation type="plasmid" evidence="4">
    <name>pVPSD2016-5</name>
</geneLocation>
<reference evidence="3" key="4">
    <citation type="journal article" date="2018" name="Genome Biol.">
        <title>SKESA: strategic k-mer extension for scrupulous assemblies.</title>
        <authorList>
            <person name="Souvorov A."/>
            <person name="Agarwala R."/>
            <person name="Lipman D.J."/>
        </authorList>
    </citation>
    <scope>NUCLEOTIDE SEQUENCE</scope>
    <source>
        <strain evidence="3">1930</strain>
    </source>
</reference>
<proteinExistence type="predicted"/>
<reference evidence="3" key="6">
    <citation type="submission" date="2019-12" db="EMBL/GenBank/DDBJ databases">
        <authorList>
            <consortium name="NCBI Pathogen Detection Project"/>
        </authorList>
    </citation>
    <scope>NUCLEOTIDE SEQUENCE</scope>
    <source>
        <strain evidence="3">1930</strain>
    </source>
</reference>
<dbReference type="EMBL" id="CP034304">
    <property type="protein sequence ID" value="QHH13390.1"/>
    <property type="molecule type" value="Genomic_DNA"/>
</dbReference>
<dbReference type="EMBL" id="DACQKT010000028">
    <property type="protein sequence ID" value="HAS6680176.1"/>
    <property type="molecule type" value="Genomic_DNA"/>
</dbReference>
<reference evidence="1" key="2">
    <citation type="journal article" date="2015" name="Dis. Aquat. Organ.">
        <title>Photorhabdus insect-related (Pir) toxin-like genes in a plasmid of Vibrio parahaemolyticus, the causative agent of acute hepatopancreatic necrosis disease (AHPND) of shrimp.</title>
        <authorList>
            <person name="Han J.E."/>
            <person name="Tang K.F."/>
            <person name="Tran L.H."/>
            <person name="Lightner D.V."/>
        </authorList>
    </citation>
    <scope>NUCLEOTIDE SEQUENCE</scope>
    <source>
        <strain evidence="1">13-028/A3</strain>
        <plasmid evidence="1">pVPA3-1</plasmid>
    </source>
</reference>
<protein>
    <submittedName>
        <fullName evidence="1">Mobilization protein</fullName>
    </submittedName>
</protein>
<reference evidence="4 5" key="5">
    <citation type="submission" date="2018-12" db="EMBL/GenBank/DDBJ databases">
        <title>Genomic insights into the evolutionary origins and pathogenicity of five Vibrio parahaemolyticus strains isolated from the shrimp with acute hepatopancreatic necrosis disease (AHPND).</title>
        <authorList>
            <person name="Yang Q."/>
            <person name="Dong X."/>
            <person name="Xie G."/>
            <person name="Fu S."/>
            <person name="Zou P."/>
            <person name="Sun J."/>
            <person name="Wang Y."/>
            <person name="Huang J."/>
        </authorList>
    </citation>
    <scope>NUCLEOTIDE SEQUENCE [LARGE SCALE GENOMIC DNA]</scope>
    <source>
        <strain evidence="4 5">20160303005-1</strain>
        <plasmid evidence="4">pVPSD2016-5</plasmid>
        <plasmid evidence="5">pvpsd2016-5</plasmid>
    </source>
</reference>
<evidence type="ECO:0000313" key="4">
    <source>
        <dbReference type="EMBL" id="QHH13390.1"/>
    </source>
</evidence>
<evidence type="ECO:0000313" key="3">
    <source>
        <dbReference type="EMBL" id="HAS6680176.1"/>
    </source>
</evidence>